<evidence type="ECO:0000256" key="2">
    <source>
        <dbReference type="SAM" id="Phobius"/>
    </source>
</evidence>
<keyword evidence="2" id="KW-1133">Transmembrane helix</keyword>
<feature type="region of interest" description="Disordered" evidence="1">
    <location>
        <begin position="1"/>
        <end position="29"/>
    </location>
</feature>
<evidence type="ECO:0000313" key="3">
    <source>
        <dbReference type="EMBL" id="TCO48789.1"/>
    </source>
</evidence>
<sequence length="381" mass="35918">MSHGKGRQGRNTGKHRRQRQATRAAGPKYALPAMVVGGAVAAGTLFAQLTPGSESLVTPLSLGPDTTVAVLPSAAMSRQVVPATQPGGESKDQTASSGKAAVSDLASPPKVAQHPDADSQSGPVRTAVLGGSAGRVQLVAHALPAAEALPTAATEPLAARVEALPAKQPARRNGPVATEFAAVDTPSQKAPRAKATSPATGLDDLVPFGIDTGKQIGKTLGGLAGQTAGGLAGRIAGTLTGNDPDAAQQAGAEAGRQFGEQAGGQAGAVAGGAAAGGVTGAIGGATGTATGTAKTTSDIGRSVGGSVGGAVGQATGSAAGSAAAGAISPALAPIGGTVGGAIGGAVGQEGGAFAGATLGGAVGGAYDGAVAGLGDGFDWFA</sequence>
<name>A0A4R2IY37_9PSEU</name>
<reference evidence="3 4" key="1">
    <citation type="submission" date="2019-03" db="EMBL/GenBank/DDBJ databases">
        <title>Genomic Encyclopedia of Type Strains, Phase IV (KMG-IV): sequencing the most valuable type-strain genomes for metagenomic binning, comparative biology and taxonomic classification.</title>
        <authorList>
            <person name="Goeker M."/>
        </authorList>
    </citation>
    <scope>NUCLEOTIDE SEQUENCE [LARGE SCALE GENOMIC DNA]</scope>
    <source>
        <strain evidence="3 4">DSM 45934</strain>
    </source>
</reference>
<dbReference type="RefSeq" id="WP_132125158.1">
    <property type="nucleotide sequence ID" value="NZ_SLWS01000015.1"/>
</dbReference>
<dbReference type="Proteomes" id="UP000295680">
    <property type="component" value="Unassembled WGS sequence"/>
</dbReference>
<feature type="compositionally biased region" description="Basic residues" evidence="1">
    <location>
        <begin position="1"/>
        <end position="20"/>
    </location>
</feature>
<accession>A0A4R2IY37</accession>
<evidence type="ECO:0000256" key="1">
    <source>
        <dbReference type="SAM" id="MobiDB-lite"/>
    </source>
</evidence>
<feature type="transmembrane region" description="Helical" evidence="2">
    <location>
        <begin position="29"/>
        <end position="49"/>
    </location>
</feature>
<feature type="region of interest" description="Disordered" evidence="1">
    <location>
        <begin position="80"/>
        <end position="126"/>
    </location>
</feature>
<keyword evidence="4" id="KW-1185">Reference proteome</keyword>
<protein>
    <submittedName>
        <fullName evidence="3">Uncharacterized protein</fullName>
    </submittedName>
</protein>
<gene>
    <name evidence="3" type="ORF">EV192_11510</name>
</gene>
<dbReference type="EMBL" id="SLWS01000015">
    <property type="protein sequence ID" value="TCO48789.1"/>
    <property type="molecule type" value="Genomic_DNA"/>
</dbReference>
<keyword evidence="2" id="KW-0812">Transmembrane</keyword>
<proteinExistence type="predicted"/>
<organism evidence="3 4">
    <name type="scientific">Actinocrispum wychmicini</name>
    <dbReference type="NCBI Taxonomy" id="1213861"/>
    <lineage>
        <taxon>Bacteria</taxon>
        <taxon>Bacillati</taxon>
        <taxon>Actinomycetota</taxon>
        <taxon>Actinomycetes</taxon>
        <taxon>Pseudonocardiales</taxon>
        <taxon>Pseudonocardiaceae</taxon>
        <taxon>Actinocrispum</taxon>
    </lineage>
</organism>
<keyword evidence="2" id="KW-0472">Membrane</keyword>
<comment type="caution">
    <text evidence="3">The sequence shown here is derived from an EMBL/GenBank/DDBJ whole genome shotgun (WGS) entry which is preliminary data.</text>
</comment>
<dbReference type="AlphaFoldDB" id="A0A4R2IY37"/>
<evidence type="ECO:0000313" key="4">
    <source>
        <dbReference type="Proteomes" id="UP000295680"/>
    </source>
</evidence>